<feature type="domain" description="DUF4833" evidence="1">
    <location>
        <begin position="31"/>
        <end position="165"/>
    </location>
</feature>
<name>A0A7S2WL15_9STRA</name>
<accession>A0A7S2WL15</accession>
<gene>
    <name evidence="2" type="ORF">QSP1433_LOCUS12390</name>
</gene>
<evidence type="ECO:0000313" key="2">
    <source>
        <dbReference type="EMBL" id="CAD9695145.1"/>
    </source>
</evidence>
<reference evidence="2" key="1">
    <citation type="submission" date="2021-01" db="EMBL/GenBank/DDBJ databases">
        <authorList>
            <person name="Corre E."/>
            <person name="Pelletier E."/>
            <person name="Niang G."/>
            <person name="Scheremetjew M."/>
            <person name="Finn R."/>
            <person name="Kale V."/>
            <person name="Holt S."/>
            <person name="Cochrane G."/>
            <person name="Meng A."/>
            <person name="Brown T."/>
            <person name="Cohen L."/>
        </authorList>
    </citation>
    <scope>NUCLEOTIDE SEQUENCE</scope>
    <source>
        <strain evidence="2">NY070348D</strain>
    </source>
</reference>
<sequence>MGCADRLGSALPGGASTKELEDAFIAKNVLFYIERSNNSNAVIYEANTADGAFVKGDPVKVYWIMYAKSPVNEEGLNMVERNTAYGHTCTENADGSYDLVLAALKTKKIKLSIDGDGVMHAVTQINNVDAELSKIYVENTTSWGMPKVKYIDLKGKAEGKDIEERINN</sequence>
<proteinExistence type="predicted"/>
<evidence type="ECO:0000259" key="1">
    <source>
        <dbReference type="Pfam" id="PF16117"/>
    </source>
</evidence>
<dbReference type="InterPro" id="IPR032269">
    <property type="entry name" value="DUF4833"/>
</dbReference>
<dbReference type="EMBL" id="HBHK01019575">
    <property type="protein sequence ID" value="CAD9695145.1"/>
    <property type="molecule type" value="Transcribed_RNA"/>
</dbReference>
<protein>
    <recommendedName>
        <fullName evidence="1">DUF4833 domain-containing protein</fullName>
    </recommendedName>
</protein>
<dbReference type="Pfam" id="PF16117">
    <property type="entry name" value="DUF4833"/>
    <property type="match status" value="1"/>
</dbReference>
<dbReference type="AlphaFoldDB" id="A0A7S2WL15"/>
<organism evidence="2">
    <name type="scientific">Mucochytrium quahogii</name>
    <dbReference type="NCBI Taxonomy" id="96639"/>
    <lineage>
        <taxon>Eukaryota</taxon>
        <taxon>Sar</taxon>
        <taxon>Stramenopiles</taxon>
        <taxon>Bigyra</taxon>
        <taxon>Labyrinthulomycetes</taxon>
        <taxon>Thraustochytrida</taxon>
        <taxon>Thraustochytriidae</taxon>
        <taxon>Mucochytrium</taxon>
    </lineage>
</organism>